<gene>
    <name evidence="1" type="ORF">MRB53_033990</name>
</gene>
<sequence>MGKKRLENSDEDDSDYVPLKIEKRVKKRIIKKNGDIACLPECILMNIFFLIPAEDLHNSVRFVCKSWWNTIQDPYFIDHQLAYSKSNLIFEAIDNKEKMINTILLKINHGSQVKPKRKINHGSLNTTSILCKRRKCCEGSCSTLKASCNGLVLILFHDNLIVTNPITKWFLKLPPFAPVFSDIGWPTKSFGLAYDHLAKEYKVTITFEGRCAIHTVCSDSWKEVKMPGQEVKFYSSPISTSDGALHWLCSCTTKKHLESNECLNWHILSMEVSSENFRVTRDPPDSRIDQLNSSLIELGGSLSLFHYVTMIKTDVWVLEDYHKQVWVKKYCIDPTDRLAKKSLQYSHAFVSLHKGEVVIFVDTRRNQLFKYDLKLQELKQVRAHLKHVKHHHRHSFHMEFPCAHTNSLVSPGNILVKKL</sequence>
<reference evidence="1 2" key="1">
    <citation type="journal article" date="2022" name="Hortic Res">
        <title>A haplotype resolved chromosomal level avocado genome allows analysis of novel avocado genes.</title>
        <authorList>
            <person name="Nath O."/>
            <person name="Fletcher S.J."/>
            <person name="Hayward A."/>
            <person name="Shaw L.M."/>
            <person name="Masouleh A.K."/>
            <person name="Furtado A."/>
            <person name="Henry R.J."/>
            <person name="Mitter N."/>
        </authorList>
    </citation>
    <scope>NUCLEOTIDE SEQUENCE [LARGE SCALE GENOMIC DNA]</scope>
    <source>
        <strain evidence="2">cv. Hass</strain>
    </source>
</reference>
<evidence type="ECO:0000313" key="2">
    <source>
        <dbReference type="Proteomes" id="UP001234297"/>
    </source>
</evidence>
<evidence type="ECO:0000313" key="1">
    <source>
        <dbReference type="EMBL" id="KAJ8625460.1"/>
    </source>
</evidence>
<name>A0ACC2KWU8_PERAE</name>
<proteinExistence type="predicted"/>
<dbReference type="Proteomes" id="UP001234297">
    <property type="component" value="Chromosome 11"/>
</dbReference>
<comment type="caution">
    <text evidence="1">The sequence shown here is derived from an EMBL/GenBank/DDBJ whole genome shotgun (WGS) entry which is preliminary data.</text>
</comment>
<protein>
    <submittedName>
        <fullName evidence="1">Uncharacterized protein</fullName>
    </submittedName>
</protein>
<keyword evidence="2" id="KW-1185">Reference proteome</keyword>
<organism evidence="1 2">
    <name type="scientific">Persea americana</name>
    <name type="common">Avocado</name>
    <dbReference type="NCBI Taxonomy" id="3435"/>
    <lineage>
        <taxon>Eukaryota</taxon>
        <taxon>Viridiplantae</taxon>
        <taxon>Streptophyta</taxon>
        <taxon>Embryophyta</taxon>
        <taxon>Tracheophyta</taxon>
        <taxon>Spermatophyta</taxon>
        <taxon>Magnoliopsida</taxon>
        <taxon>Magnoliidae</taxon>
        <taxon>Laurales</taxon>
        <taxon>Lauraceae</taxon>
        <taxon>Persea</taxon>
    </lineage>
</organism>
<accession>A0ACC2KWU8</accession>
<dbReference type="EMBL" id="CM056819">
    <property type="protein sequence ID" value="KAJ8625460.1"/>
    <property type="molecule type" value="Genomic_DNA"/>
</dbReference>